<name>A0A246JZY9_9SPHN</name>
<reference evidence="4 5" key="1">
    <citation type="journal article" date="2010" name="Int. J. Syst. Evol. Microbiol.">
        <title>Sphingopyxis bauzanensis sp. nov., a psychrophilic bacterium isolated from soil.</title>
        <authorList>
            <person name="Zhang D.C."/>
            <person name="Liu H.C."/>
            <person name="Xin Y.H."/>
            <person name="Zhou Y.G."/>
            <person name="Schinner F."/>
            <person name="Margesin R."/>
        </authorList>
    </citation>
    <scope>NUCLEOTIDE SEQUENCE [LARGE SCALE GENOMIC DNA]</scope>
    <source>
        <strain evidence="4 5">DSM 22271</strain>
    </source>
</reference>
<dbReference type="AlphaFoldDB" id="A0A246JZY9"/>
<sequence length="465" mass="50396">MKYDPINPAAPVLDQSVASDCGELAVGCSEAAGRIKRATDQMDRQVDELGRLEDFVVSLESDQRQIADSTDEAKLLSARACEQLDAGAERVNSAVTEFRSVIDLVARLGTHVTNFAAVMEQVQQVSQSIEAIAKTTNMLALNAAIEAERAGDAGRTFAVVAAEVKKLAQNTRGATDEIRRSIGSLAAEASGLVTEIQAGVEQSSRAEAQFETITDALHDATHLVALLDDQSDRIAQSSAMVHANGAKVREAVDRVVGSVRDNLSTLEDTRTSILSMEHVSNRMFNAVISAGVSPQDSAVVELAARVRDKFVGIAEQAIANGELTMEQLFDTNYVRVPGSNPERFRTTLCDWADINWRPLFDDVVADNSNVKMSSGADMNGFLPTHITECSRSPTGDVAHDTAYCRNGRILFDDTDKAAKRSSAPFFMAVYRQEGDGTNYVTVRNVYTPVVINGRRWGDVEVAYQL</sequence>
<evidence type="ECO:0000313" key="4">
    <source>
        <dbReference type="EMBL" id="OWQ98805.1"/>
    </source>
</evidence>
<dbReference type="GO" id="GO:0007165">
    <property type="term" value="P:signal transduction"/>
    <property type="evidence" value="ECO:0007669"/>
    <property type="project" value="UniProtKB-KW"/>
</dbReference>
<organism evidence="4 5">
    <name type="scientific">Sphingopyxis bauzanensis</name>
    <dbReference type="NCBI Taxonomy" id="651663"/>
    <lineage>
        <taxon>Bacteria</taxon>
        <taxon>Pseudomonadati</taxon>
        <taxon>Pseudomonadota</taxon>
        <taxon>Alphaproteobacteria</taxon>
        <taxon>Sphingomonadales</taxon>
        <taxon>Sphingomonadaceae</taxon>
        <taxon>Sphingopyxis</taxon>
    </lineage>
</organism>
<dbReference type="RefSeq" id="WP_088439261.1">
    <property type="nucleotide sequence ID" value="NZ_BMMC01000015.1"/>
</dbReference>
<evidence type="ECO:0000256" key="2">
    <source>
        <dbReference type="PROSITE-ProRule" id="PRU00284"/>
    </source>
</evidence>
<evidence type="ECO:0000313" key="5">
    <source>
        <dbReference type="Proteomes" id="UP000197361"/>
    </source>
</evidence>
<dbReference type="OrthoDB" id="5292010at2"/>
<dbReference type="Gene3D" id="1.10.287.950">
    <property type="entry name" value="Methyl-accepting chemotaxis protein"/>
    <property type="match status" value="1"/>
</dbReference>
<dbReference type="PANTHER" id="PTHR32089:SF112">
    <property type="entry name" value="LYSOZYME-LIKE PROTEIN-RELATED"/>
    <property type="match status" value="1"/>
</dbReference>
<dbReference type="PROSITE" id="PS50111">
    <property type="entry name" value="CHEMOTAXIS_TRANSDUC_2"/>
    <property type="match status" value="1"/>
</dbReference>
<comment type="caution">
    <text evidence="4">The sequence shown here is derived from an EMBL/GenBank/DDBJ whole genome shotgun (WGS) entry which is preliminary data.</text>
</comment>
<dbReference type="InterPro" id="IPR004089">
    <property type="entry name" value="MCPsignal_dom"/>
</dbReference>
<dbReference type="Pfam" id="PF00015">
    <property type="entry name" value="MCPsignal"/>
    <property type="match status" value="1"/>
</dbReference>
<dbReference type="SUPFAM" id="SSF58104">
    <property type="entry name" value="Methyl-accepting chemotaxis protein (MCP) signaling domain"/>
    <property type="match status" value="1"/>
</dbReference>
<dbReference type="PANTHER" id="PTHR32089">
    <property type="entry name" value="METHYL-ACCEPTING CHEMOTAXIS PROTEIN MCPB"/>
    <property type="match status" value="1"/>
</dbReference>
<evidence type="ECO:0000259" key="3">
    <source>
        <dbReference type="PROSITE" id="PS50111"/>
    </source>
</evidence>
<gene>
    <name evidence="4" type="ORF">CDQ92_00945</name>
</gene>
<dbReference type="Proteomes" id="UP000197361">
    <property type="component" value="Unassembled WGS sequence"/>
</dbReference>
<accession>A0A246JZY9</accession>
<dbReference type="SMART" id="SM00283">
    <property type="entry name" value="MA"/>
    <property type="match status" value="1"/>
</dbReference>
<dbReference type="EMBL" id="NISK01000001">
    <property type="protein sequence ID" value="OWQ98805.1"/>
    <property type="molecule type" value="Genomic_DNA"/>
</dbReference>
<feature type="domain" description="Methyl-accepting transducer" evidence="3">
    <location>
        <begin position="20"/>
        <end position="256"/>
    </location>
</feature>
<dbReference type="GO" id="GO:0016020">
    <property type="term" value="C:membrane"/>
    <property type="evidence" value="ECO:0007669"/>
    <property type="project" value="InterPro"/>
</dbReference>
<proteinExistence type="predicted"/>
<keyword evidence="1 2" id="KW-0807">Transducer</keyword>
<protein>
    <submittedName>
        <fullName evidence="4">Chemotaxis protein</fullName>
    </submittedName>
</protein>
<keyword evidence="5" id="KW-1185">Reference proteome</keyword>
<evidence type="ECO:0000256" key="1">
    <source>
        <dbReference type="ARBA" id="ARBA00023224"/>
    </source>
</evidence>